<protein>
    <submittedName>
        <fullName evidence="2">Uncharacterized protein</fullName>
    </submittedName>
</protein>
<dbReference type="Gramene" id="ORGLA01G0178100.1">
    <property type="protein sequence ID" value="ORGLA01G0178100.1"/>
    <property type="gene ID" value="ORGLA01G0178100"/>
</dbReference>
<proteinExistence type="predicted"/>
<evidence type="ECO:0000256" key="1">
    <source>
        <dbReference type="SAM" id="MobiDB-lite"/>
    </source>
</evidence>
<reference evidence="2 3" key="2">
    <citation type="submission" date="2018-04" db="EMBL/GenBank/DDBJ databases">
        <title>OglaRS2 (Oryza glaberrima Reference Sequence Version 2).</title>
        <authorList>
            <person name="Zhang J."/>
            <person name="Kudrna D."/>
            <person name="Lee S."/>
            <person name="Talag J."/>
            <person name="Rajasekar S."/>
            <person name="Wing R.A."/>
        </authorList>
    </citation>
    <scope>NUCLEOTIDE SEQUENCE [LARGE SCALE GENOMIC DNA]</scope>
    <source>
        <strain evidence="2 3">cv. IRGC 96717</strain>
    </source>
</reference>
<organism evidence="2 3">
    <name type="scientific">Oryza glaberrima</name>
    <name type="common">African rice</name>
    <dbReference type="NCBI Taxonomy" id="4538"/>
    <lineage>
        <taxon>Eukaryota</taxon>
        <taxon>Viridiplantae</taxon>
        <taxon>Streptophyta</taxon>
        <taxon>Embryophyta</taxon>
        <taxon>Tracheophyta</taxon>
        <taxon>Spermatophyta</taxon>
        <taxon>Magnoliopsida</taxon>
        <taxon>Liliopsida</taxon>
        <taxon>Poales</taxon>
        <taxon>Poaceae</taxon>
        <taxon>BOP clade</taxon>
        <taxon>Oryzoideae</taxon>
        <taxon>Oryzeae</taxon>
        <taxon>Oryzinae</taxon>
        <taxon>Oryza</taxon>
    </lineage>
</organism>
<dbReference type="Proteomes" id="UP000007306">
    <property type="component" value="Chromosome 1"/>
</dbReference>
<sequence>TGRREGSPTKKRQHTEPDLPSEHAVEDQDVIRRLKLLSAKRPDRVAIVAILLKEIGHPTTLLKCKPEEEFVFSRTLRVLTKEMLAIVIPTCVGKWRDG</sequence>
<evidence type="ECO:0000313" key="3">
    <source>
        <dbReference type="Proteomes" id="UP000007306"/>
    </source>
</evidence>
<feature type="region of interest" description="Disordered" evidence="1">
    <location>
        <begin position="1"/>
        <end position="24"/>
    </location>
</feature>
<evidence type="ECO:0000313" key="2">
    <source>
        <dbReference type="EnsemblPlants" id="ORGLA01G0178100.1"/>
    </source>
</evidence>
<dbReference type="EnsemblPlants" id="ORGLA01G0178100.1">
    <property type="protein sequence ID" value="ORGLA01G0178100.1"/>
    <property type="gene ID" value="ORGLA01G0178100"/>
</dbReference>
<dbReference type="HOGENOM" id="CLU_2339684_0_0_1"/>
<name>I1NPJ1_ORYGL</name>
<keyword evidence="3" id="KW-1185">Reference proteome</keyword>
<reference evidence="2" key="1">
    <citation type="submission" date="2015-06" db="UniProtKB">
        <authorList>
            <consortium name="EnsemblPlants"/>
        </authorList>
    </citation>
    <scope>IDENTIFICATION</scope>
</reference>
<accession>I1NPJ1</accession>
<dbReference type="AlphaFoldDB" id="I1NPJ1"/>